<sequence length="334" mass="36278">MKYDVVTIGDASEDIFIRPEGLKISSGRGLLNREVSFELGTKIAIPEAEFDIGGSACNTAVGFARLGLKSSTIIALGDDGASSKIAERLSDEGVAISNIVHKKELLANFSVIFLVGDERTIFIHRYLKHYGLLSPKKIIKAEWMYLGPYGEDGDILSKSILYLTAEKNIKLAWNPGSNQIKQGAQRYKALLANTKILFLNKEEAINFINLPVSSKTEELLKTFSGYGVKFVVITDGKRGADCFDGERMYHIDALNQKRVDATGAGDSFACGFAARVIRAKSDAISSDTVKESLIWGILDSSSVVNVIGAQKGLLTKSGMEEAISSNPRLSVDIK</sequence>
<dbReference type="Pfam" id="PF00294">
    <property type="entry name" value="PfkB"/>
    <property type="match status" value="1"/>
</dbReference>
<keyword evidence="1" id="KW-0808">Transferase</keyword>
<organism evidence="4 5">
    <name type="scientific">Candidatus Berkelbacteria bacterium RIFOXYA2_FULL_43_10</name>
    <dbReference type="NCBI Taxonomy" id="1797472"/>
    <lineage>
        <taxon>Bacteria</taxon>
        <taxon>Candidatus Berkelbacteria</taxon>
    </lineage>
</organism>
<evidence type="ECO:0000313" key="4">
    <source>
        <dbReference type="EMBL" id="OGD62383.1"/>
    </source>
</evidence>
<dbReference type="STRING" id="1797472.A2215_03015"/>
<dbReference type="GO" id="GO:0016301">
    <property type="term" value="F:kinase activity"/>
    <property type="evidence" value="ECO:0007669"/>
    <property type="project" value="UniProtKB-KW"/>
</dbReference>
<dbReference type="PANTHER" id="PTHR10584">
    <property type="entry name" value="SUGAR KINASE"/>
    <property type="match status" value="1"/>
</dbReference>
<proteinExistence type="predicted"/>
<keyword evidence="2" id="KW-0418">Kinase</keyword>
<evidence type="ECO:0000256" key="1">
    <source>
        <dbReference type="ARBA" id="ARBA00022679"/>
    </source>
</evidence>
<dbReference type="Proteomes" id="UP000178583">
    <property type="component" value="Unassembled WGS sequence"/>
</dbReference>
<dbReference type="PROSITE" id="PS00583">
    <property type="entry name" value="PFKB_KINASES_1"/>
    <property type="match status" value="1"/>
</dbReference>
<accession>A0A1F5E4T9</accession>
<evidence type="ECO:0000259" key="3">
    <source>
        <dbReference type="Pfam" id="PF00294"/>
    </source>
</evidence>
<dbReference type="Gene3D" id="3.40.1190.20">
    <property type="match status" value="1"/>
</dbReference>
<dbReference type="EMBL" id="MEZY01000050">
    <property type="protein sequence ID" value="OGD62383.1"/>
    <property type="molecule type" value="Genomic_DNA"/>
</dbReference>
<dbReference type="InterPro" id="IPR011611">
    <property type="entry name" value="PfkB_dom"/>
</dbReference>
<reference evidence="4 5" key="1">
    <citation type="journal article" date="2016" name="Nat. Commun.">
        <title>Thousands of microbial genomes shed light on interconnected biogeochemical processes in an aquifer system.</title>
        <authorList>
            <person name="Anantharaman K."/>
            <person name="Brown C.T."/>
            <person name="Hug L.A."/>
            <person name="Sharon I."/>
            <person name="Castelle C.J."/>
            <person name="Probst A.J."/>
            <person name="Thomas B.C."/>
            <person name="Singh A."/>
            <person name="Wilkins M.J."/>
            <person name="Karaoz U."/>
            <person name="Brodie E.L."/>
            <person name="Williams K.H."/>
            <person name="Hubbard S.S."/>
            <person name="Banfield J.F."/>
        </authorList>
    </citation>
    <scope>NUCLEOTIDE SEQUENCE [LARGE SCALE GENOMIC DNA]</scope>
</reference>
<evidence type="ECO:0000256" key="2">
    <source>
        <dbReference type="ARBA" id="ARBA00022777"/>
    </source>
</evidence>
<comment type="caution">
    <text evidence="4">The sequence shown here is derived from an EMBL/GenBank/DDBJ whole genome shotgun (WGS) entry which is preliminary data.</text>
</comment>
<evidence type="ECO:0000313" key="5">
    <source>
        <dbReference type="Proteomes" id="UP000178583"/>
    </source>
</evidence>
<dbReference type="InterPro" id="IPR002173">
    <property type="entry name" value="Carboh/pur_kinase_PfkB_CS"/>
</dbReference>
<protein>
    <recommendedName>
        <fullName evidence="3">Carbohydrate kinase PfkB domain-containing protein</fullName>
    </recommendedName>
</protein>
<dbReference type="SUPFAM" id="SSF53613">
    <property type="entry name" value="Ribokinase-like"/>
    <property type="match status" value="1"/>
</dbReference>
<feature type="domain" description="Carbohydrate kinase PfkB" evidence="3">
    <location>
        <begin position="42"/>
        <end position="282"/>
    </location>
</feature>
<dbReference type="InterPro" id="IPR029056">
    <property type="entry name" value="Ribokinase-like"/>
</dbReference>
<name>A0A1F5E4T9_9BACT</name>
<gene>
    <name evidence="4" type="ORF">A2215_03015</name>
</gene>
<dbReference type="PANTHER" id="PTHR10584:SF166">
    <property type="entry name" value="RIBOKINASE"/>
    <property type="match status" value="1"/>
</dbReference>
<dbReference type="AlphaFoldDB" id="A0A1F5E4T9"/>